<dbReference type="Proteomes" id="UP000001353">
    <property type="component" value="Chromosome"/>
</dbReference>
<protein>
    <recommendedName>
        <fullName evidence="4">TadE-like protein</fullName>
    </recommendedName>
</protein>
<proteinExistence type="predicted"/>
<dbReference type="STRING" id="391595.RLO149_c019430"/>
<dbReference type="KEGG" id="rli:RLO149_c019430"/>
<evidence type="ECO:0008006" key="4">
    <source>
        <dbReference type="Google" id="ProtNLM"/>
    </source>
</evidence>
<gene>
    <name evidence="2" type="ordered locus">RLO149_c019430</name>
</gene>
<keyword evidence="1" id="KW-1133">Transmembrane helix</keyword>
<dbReference type="HOGENOM" id="CLU_097527_0_0_5"/>
<evidence type="ECO:0000256" key="1">
    <source>
        <dbReference type="SAM" id="Phobius"/>
    </source>
</evidence>
<reference evidence="2 3" key="1">
    <citation type="journal article" date="2011" name="BMC Genomics">
        <title>Comparative genome analysis and genome-guided physiological analysis of Roseobacter litoralis.</title>
        <authorList>
            <person name="Kalhoefer D."/>
            <person name="Thole S."/>
            <person name="Voget S."/>
            <person name="Lehmann R."/>
            <person name="Liesegang H."/>
            <person name="Wollher A."/>
            <person name="Daniel R."/>
            <person name="Simon M."/>
            <person name="Brinkhoff T."/>
        </authorList>
    </citation>
    <scope>NUCLEOTIDE SEQUENCE [LARGE SCALE GENOMIC DNA]</scope>
    <source>
        <strain evidence="3">ATCC 49566 / DSM 6996 / JCM 21268 / NBRC 15278 / OCh 149</strain>
    </source>
</reference>
<dbReference type="EMBL" id="CP002623">
    <property type="protein sequence ID" value="AEI93929.1"/>
    <property type="molecule type" value="Genomic_DNA"/>
</dbReference>
<accession>F7ZKB0</accession>
<evidence type="ECO:0000313" key="3">
    <source>
        <dbReference type="Proteomes" id="UP000001353"/>
    </source>
</evidence>
<dbReference type="eggNOG" id="COG4961">
    <property type="taxonomic scope" value="Bacteria"/>
</dbReference>
<name>F7ZKB0_ROSLO</name>
<feature type="transmembrane region" description="Helical" evidence="1">
    <location>
        <begin position="21"/>
        <end position="45"/>
    </location>
</feature>
<dbReference type="AlphaFoldDB" id="F7ZKB0"/>
<keyword evidence="1" id="KW-0472">Membrane</keyword>
<dbReference type="OrthoDB" id="7876207at2"/>
<organism evidence="2 3">
    <name type="scientific">Roseobacter litoralis (strain ATCC 49566 / DSM 6996 / JCM 21268 / NBRC 15278 / OCh 149)</name>
    <dbReference type="NCBI Taxonomy" id="391595"/>
    <lineage>
        <taxon>Bacteria</taxon>
        <taxon>Pseudomonadati</taxon>
        <taxon>Pseudomonadota</taxon>
        <taxon>Alphaproteobacteria</taxon>
        <taxon>Rhodobacterales</taxon>
        <taxon>Roseobacteraceae</taxon>
        <taxon>Roseobacter</taxon>
    </lineage>
</organism>
<keyword evidence="1" id="KW-0812">Transmembrane</keyword>
<keyword evidence="3" id="KW-1185">Reference proteome</keyword>
<sequence>MRSTCHKVTARLRRFCDDQQGNVAIEAVIILPIMFWAYLAMFTIFDTYRQYTSQQKAAYTISDLISRQATPLDAGFLDGTHNLFETLTRAVGQTGMRITVARFDQTLAEYQVIWSRTRGGMVPLGSTDIADWTNRLPVMPQGDQIIIVETTSEFAPVFNIGLDRQRINNFVFTRPRYAGQVCFFTGVEEICDLPGTPAPVVTNADQA</sequence>
<evidence type="ECO:0000313" key="2">
    <source>
        <dbReference type="EMBL" id="AEI93929.1"/>
    </source>
</evidence>